<evidence type="ECO:0000313" key="1">
    <source>
        <dbReference type="EMBL" id="MFM9331736.1"/>
    </source>
</evidence>
<gene>
    <name evidence="1" type="ORF">ACI1P1_25890</name>
</gene>
<keyword evidence="2" id="KW-1185">Reference proteome</keyword>
<dbReference type="EMBL" id="JBJURJ010000021">
    <property type="protein sequence ID" value="MFM9331736.1"/>
    <property type="molecule type" value="Genomic_DNA"/>
</dbReference>
<organism evidence="1 2">
    <name type="scientific">Paenibacillus mesotrionivorans</name>
    <dbReference type="NCBI Taxonomy" id="3160968"/>
    <lineage>
        <taxon>Bacteria</taxon>
        <taxon>Bacillati</taxon>
        <taxon>Bacillota</taxon>
        <taxon>Bacilli</taxon>
        <taxon>Bacillales</taxon>
        <taxon>Paenibacillaceae</taxon>
        <taxon>Paenibacillus</taxon>
    </lineage>
</organism>
<protein>
    <submittedName>
        <fullName evidence="1">Ornithine carbamoyltransferase</fullName>
    </submittedName>
</protein>
<name>A0ACC7P5X7_9BACL</name>
<dbReference type="Proteomes" id="UP001631969">
    <property type="component" value="Unassembled WGS sequence"/>
</dbReference>
<comment type="caution">
    <text evidence="1">The sequence shown here is derived from an EMBL/GenBank/DDBJ whole genome shotgun (WGS) entry which is preliminary data.</text>
</comment>
<sequence length="281" mass="32218">MHLLDIEELDESIILDIYERADSLRLKQEGSLLAGKTCVIFFPESSIRTRITFEKGIQQLGGRTILFPPEALDKPERLRDVMGYLENWADAAIIRHPDLDKLRELAAQAHIPVINAMTTYNHPCEILADLYALRLQRPDYRGLTYAFVGPPGNIGRTWMHMAQVMGLTFIHVCRPGQQMAEEGRYYRFTDSLEEALRESDVVLTDPLPTPFREESYYRDYRITPERMALARPGALLNPCPPFRVEEEVSGSVIDSPYFVGYGFKRHLLEVQQAALLYGLER</sequence>
<accession>A0ACC7P5X7</accession>
<proteinExistence type="predicted"/>
<evidence type="ECO:0000313" key="2">
    <source>
        <dbReference type="Proteomes" id="UP001631969"/>
    </source>
</evidence>
<reference evidence="1" key="1">
    <citation type="submission" date="2024-12" db="EMBL/GenBank/DDBJ databases">
        <authorList>
            <person name="Wu N."/>
        </authorList>
    </citation>
    <scope>NUCLEOTIDE SEQUENCE</scope>
    <source>
        <strain evidence="1">P15</strain>
    </source>
</reference>